<feature type="signal peptide" evidence="1">
    <location>
        <begin position="1"/>
        <end position="20"/>
    </location>
</feature>
<sequence>MPINSPFFFCFMILLDFTYLLLINKLPSELPLEAYSKPSFKHPQLPSHHYYHIATPIMERRDNILTPWQEKALQKGRTPLPEAPGVRPWVSHPETLVAAPAAYFGLAPDTGSSSGARWDVSDIARVLVHQQKGKKWEEIASQMDRSMTAVVSTCALWLDRLSQHVLNEEDKKNEETWVEAHRRWSAGL</sequence>
<evidence type="ECO:0000313" key="2">
    <source>
        <dbReference type="EMBL" id="RMJ15183.1"/>
    </source>
</evidence>
<proteinExistence type="predicted"/>
<dbReference type="Proteomes" id="UP000277212">
    <property type="component" value="Unassembled WGS sequence"/>
</dbReference>
<keyword evidence="1" id="KW-0732">Signal</keyword>
<organism evidence="2 3">
    <name type="scientific">Fusarium kuroshium</name>
    <dbReference type="NCBI Taxonomy" id="2010991"/>
    <lineage>
        <taxon>Eukaryota</taxon>
        <taxon>Fungi</taxon>
        <taxon>Dikarya</taxon>
        <taxon>Ascomycota</taxon>
        <taxon>Pezizomycotina</taxon>
        <taxon>Sordariomycetes</taxon>
        <taxon>Hypocreomycetidae</taxon>
        <taxon>Hypocreales</taxon>
        <taxon>Nectriaceae</taxon>
        <taxon>Fusarium</taxon>
        <taxon>Fusarium solani species complex</taxon>
    </lineage>
</organism>
<accession>A0A3M2SCC6</accession>
<evidence type="ECO:0000256" key="1">
    <source>
        <dbReference type="SAM" id="SignalP"/>
    </source>
</evidence>
<dbReference type="OrthoDB" id="4985370at2759"/>
<dbReference type="AlphaFoldDB" id="A0A3M2SCC6"/>
<name>A0A3M2SCC6_9HYPO</name>
<keyword evidence="3" id="KW-1185">Reference proteome</keyword>
<evidence type="ECO:0000313" key="3">
    <source>
        <dbReference type="Proteomes" id="UP000277212"/>
    </source>
</evidence>
<gene>
    <name evidence="2" type="ORF">CDV36_005128</name>
</gene>
<reference evidence="2 3" key="1">
    <citation type="submission" date="2017-06" db="EMBL/GenBank/DDBJ databases">
        <title>Comparative genomic analysis of Ambrosia Fusariam Clade fungi.</title>
        <authorList>
            <person name="Stajich J.E."/>
            <person name="Carrillo J."/>
            <person name="Kijimoto T."/>
            <person name="Eskalen A."/>
            <person name="O'Donnell K."/>
            <person name="Kasson M."/>
        </authorList>
    </citation>
    <scope>NUCLEOTIDE SEQUENCE [LARGE SCALE GENOMIC DNA]</scope>
    <source>
        <strain evidence="2">UCR3666</strain>
    </source>
</reference>
<evidence type="ECO:0008006" key="4">
    <source>
        <dbReference type="Google" id="ProtNLM"/>
    </source>
</evidence>
<protein>
    <recommendedName>
        <fullName evidence="4">Myb-like domain-containing protein</fullName>
    </recommendedName>
</protein>
<feature type="chain" id="PRO_5018259977" description="Myb-like domain-containing protein" evidence="1">
    <location>
        <begin position="21"/>
        <end position="188"/>
    </location>
</feature>
<dbReference type="EMBL" id="NKUJ01000069">
    <property type="protein sequence ID" value="RMJ15183.1"/>
    <property type="molecule type" value="Genomic_DNA"/>
</dbReference>
<comment type="caution">
    <text evidence="2">The sequence shown here is derived from an EMBL/GenBank/DDBJ whole genome shotgun (WGS) entry which is preliminary data.</text>
</comment>